<dbReference type="Gene3D" id="3.40.50.300">
    <property type="entry name" value="P-loop containing nucleotide triphosphate hydrolases"/>
    <property type="match status" value="1"/>
</dbReference>
<keyword evidence="4" id="KW-1185">Reference proteome</keyword>
<accession>A0A0D2N8H8</accession>
<dbReference type="InterPro" id="IPR027417">
    <property type="entry name" value="P-loop_NTPase"/>
</dbReference>
<evidence type="ECO:0000313" key="4">
    <source>
        <dbReference type="Proteomes" id="UP000054270"/>
    </source>
</evidence>
<feature type="domain" description="AAA+ ATPase" evidence="2">
    <location>
        <begin position="498"/>
        <end position="623"/>
    </location>
</feature>
<feature type="region of interest" description="Disordered" evidence="1">
    <location>
        <begin position="1"/>
        <end position="21"/>
    </location>
</feature>
<proteinExistence type="predicted"/>
<sequence length="705" mass="79050">MHRRFSSLVRNSSSGSPAIAEEASINDDNESKFSKTTAVANENVPPPALKVKRVDYYYSRWTRSYKYRNMSSNVVIETIPIIGGGTNDIWKDFTFVLVRSVPRERGLDPTFKIVIKSGYLLKACKDVIRSWPGISWNSDPLEMDPDIFIAFYPSFLQYAADLTAKKARTSEEAHTLASVNLLLSTIASDFRVTLSKIDRLIGHGEINFDLVFAILVPRTVMVGRCAITGLPRLFELASWTRLTVEGKPVFQLNLESIDLVDRPVTQSVVVGRVQTTVLIRPIKGTIKINTMDVYPIQFHPDPKGLEESIRARAKKWVDLIGMHHKQFEGIAALKYGEKVIKHNVRSRIMVDRATFRRLNPNHTLPVSVPSKMARDSDDATSDPRFGTHNGFDEWGNPLPLPPMPQITDALAQHSASDTSDVELTESDLLLTPTTVLGFSLSDKVWLEFDVEKIQDVDWNQDAFENLVLPGDRKHLLQSLVEAHHKEIGFDDFIKGKGHGLVVNLFGPPGVGKTFSAEATSEHVRRPLYVIGGGDLGTTATALDAALEKVFDVATAWKAIVLIDEADVFLEQRSLHDLERNAMVAVFLRHVEYYRGILFLTTNRVKAFDEAFLSRIHVALHFSELSTESKEQVWTAFIRKMGTASEGITAEQIRDLAQRGINGRQIKNAARTAHSLALGKGEKVGYEHLRLTLDSMDEFTREFEKK</sequence>
<dbReference type="Pfam" id="PF22942">
    <property type="entry name" value="DUF7025"/>
    <property type="match status" value="1"/>
</dbReference>
<dbReference type="CDD" id="cd19481">
    <property type="entry name" value="RecA-like_protease"/>
    <property type="match status" value="1"/>
</dbReference>
<name>A0A0D2N8H8_HYPSF</name>
<dbReference type="Pfam" id="PF00004">
    <property type="entry name" value="AAA"/>
    <property type="match status" value="1"/>
</dbReference>
<dbReference type="InterPro" id="IPR054289">
    <property type="entry name" value="DUF7025"/>
</dbReference>
<evidence type="ECO:0000256" key="1">
    <source>
        <dbReference type="SAM" id="MobiDB-lite"/>
    </source>
</evidence>
<reference evidence="4" key="1">
    <citation type="submission" date="2014-04" db="EMBL/GenBank/DDBJ databases">
        <title>Evolutionary Origins and Diversification of the Mycorrhizal Mutualists.</title>
        <authorList>
            <consortium name="DOE Joint Genome Institute"/>
            <consortium name="Mycorrhizal Genomics Consortium"/>
            <person name="Kohler A."/>
            <person name="Kuo A."/>
            <person name="Nagy L.G."/>
            <person name="Floudas D."/>
            <person name="Copeland A."/>
            <person name="Barry K.W."/>
            <person name="Cichocki N."/>
            <person name="Veneault-Fourrey C."/>
            <person name="LaButti K."/>
            <person name="Lindquist E.A."/>
            <person name="Lipzen A."/>
            <person name="Lundell T."/>
            <person name="Morin E."/>
            <person name="Murat C."/>
            <person name="Riley R."/>
            <person name="Ohm R."/>
            <person name="Sun H."/>
            <person name="Tunlid A."/>
            <person name="Henrissat B."/>
            <person name="Grigoriev I.V."/>
            <person name="Hibbett D.S."/>
            <person name="Martin F."/>
        </authorList>
    </citation>
    <scope>NUCLEOTIDE SEQUENCE [LARGE SCALE GENOMIC DNA]</scope>
    <source>
        <strain evidence="4">FD-334 SS-4</strain>
    </source>
</reference>
<dbReference type="OMA" id="LHRNAMV"/>
<dbReference type="SUPFAM" id="SSF52540">
    <property type="entry name" value="P-loop containing nucleoside triphosphate hydrolases"/>
    <property type="match status" value="1"/>
</dbReference>
<dbReference type="InterPro" id="IPR003593">
    <property type="entry name" value="AAA+_ATPase"/>
</dbReference>
<organism evidence="3 4">
    <name type="scientific">Hypholoma sublateritium (strain FD-334 SS-4)</name>
    <dbReference type="NCBI Taxonomy" id="945553"/>
    <lineage>
        <taxon>Eukaryota</taxon>
        <taxon>Fungi</taxon>
        <taxon>Dikarya</taxon>
        <taxon>Basidiomycota</taxon>
        <taxon>Agaricomycotina</taxon>
        <taxon>Agaricomycetes</taxon>
        <taxon>Agaricomycetidae</taxon>
        <taxon>Agaricales</taxon>
        <taxon>Agaricineae</taxon>
        <taxon>Strophariaceae</taxon>
        <taxon>Hypholoma</taxon>
    </lineage>
</organism>
<evidence type="ECO:0000259" key="2">
    <source>
        <dbReference type="SMART" id="SM00382"/>
    </source>
</evidence>
<feature type="region of interest" description="Disordered" evidence="1">
    <location>
        <begin position="366"/>
        <end position="390"/>
    </location>
</feature>
<dbReference type="SMART" id="SM00382">
    <property type="entry name" value="AAA"/>
    <property type="match status" value="1"/>
</dbReference>
<dbReference type="GO" id="GO:0016887">
    <property type="term" value="F:ATP hydrolysis activity"/>
    <property type="evidence" value="ECO:0007669"/>
    <property type="project" value="InterPro"/>
</dbReference>
<dbReference type="STRING" id="945553.A0A0D2N8H8"/>
<dbReference type="EMBL" id="KN817802">
    <property type="protein sequence ID" value="KJA13026.1"/>
    <property type="molecule type" value="Genomic_DNA"/>
</dbReference>
<dbReference type="OrthoDB" id="10042665at2759"/>
<dbReference type="PANTHER" id="PTHR46411">
    <property type="entry name" value="FAMILY ATPASE, PUTATIVE-RELATED"/>
    <property type="match status" value="1"/>
</dbReference>
<dbReference type="GO" id="GO:0005524">
    <property type="term" value="F:ATP binding"/>
    <property type="evidence" value="ECO:0007669"/>
    <property type="project" value="InterPro"/>
</dbReference>
<gene>
    <name evidence="3" type="ORF">HYPSUDRAFT_50035</name>
</gene>
<dbReference type="InterPro" id="IPR003959">
    <property type="entry name" value="ATPase_AAA_core"/>
</dbReference>
<protein>
    <recommendedName>
        <fullName evidence="2">AAA+ ATPase domain-containing protein</fullName>
    </recommendedName>
</protein>
<dbReference type="AlphaFoldDB" id="A0A0D2N8H8"/>
<evidence type="ECO:0000313" key="3">
    <source>
        <dbReference type="EMBL" id="KJA13026.1"/>
    </source>
</evidence>
<dbReference type="PANTHER" id="PTHR46411:SF3">
    <property type="entry name" value="AAA+ ATPASE DOMAIN-CONTAINING PROTEIN"/>
    <property type="match status" value="1"/>
</dbReference>
<dbReference type="Proteomes" id="UP000054270">
    <property type="component" value="Unassembled WGS sequence"/>
</dbReference>